<reference evidence="18 19" key="1">
    <citation type="submission" date="2018-11" db="EMBL/GenBank/DDBJ databases">
        <authorList>
            <person name="Mardanov A.V."/>
            <person name="Ravin N.V."/>
            <person name="Dedysh S.N."/>
        </authorList>
    </citation>
    <scope>NUCLEOTIDE SEQUENCE [LARGE SCALE GENOMIC DNA]</scope>
    <source>
        <strain evidence="18 19">AF10</strain>
    </source>
</reference>
<proteinExistence type="inferred from homology"/>
<dbReference type="Gene3D" id="3.20.20.80">
    <property type="entry name" value="Glycosidases"/>
    <property type="match status" value="1"/>
</dbReference>
<dbReference type="GO" id="GO:0005737">
    <property type="term" value="C:cytoplasm"/>
    <property type="evidence" value="ECO:0007669"/>
    <property type="project" value="UniProtKB-SubCell"/>
</dbReference>
<evidence type="ECO:0000256" key="9">
    <source>
        <dbReference type="ARBA" id="ARBA00023295"/>
    </source>
</evidence>
<dbReference type="SUPFAM" id="SSF81296">
    <property type="entry name" value="E set domains"/>
    <property type="match status" value="1"/>
</dbReference>
<dbReference type="SUPFAM" id="SSF51445">
    <property type="entry name" value="(Trans)glycosidases"/>
    <property type="match status" value="1"/>
</dbReference>
<evidence type="ECO:0000259" key="17">
    <source>
        <dbReference type="SMART" id="SM00642"/>
    </source>
</evidence>
<protein>
    <recommendedName>
        <fullName evidence="5 13">Malto-oligosyltrehalose trehalohydrolase</fullName>
        <shortName evidence="14">MTHase</shortName>
        <ecNumber evidence="4 13">3.2.1.141</ecNumber>
    </recommendedName>
    <alternativeName>
        <fullName evidence="11 14">4-alpha-D-((1-&gt;4)-alpha-D-glucano)trehalose trehalohydrolase</fullName>
    </alternativeName>
    <alternativeName>
        <fullName evidence="10 14">Maltooligosyl trehalose trehalohydrolase</fullName>
    </alternativeName>
</protein>
<evidence type="ECO:0000256" key="6">
    <source>
        <dbReference type="ARBA" id="ARBA00022490"/>
    </source>
</evidence>
<comment type="similarity">
    <text evidence="3 14">Belongs to the glycosyl hydrolase 13 family.</text>
</comment>
<dbReference type="SMART" id="SM00642">
    <property type="entry name" value="Aamy"/>
    <property type="match status" value="1"/>
</dbReference>
<keyword evidence="8" id="KW-0119">Carbohydrate metabolism</keyword>
<evidence type="ECO:0000256" key="12">
    <source>
        <dbReference type="ARBA" id="ARBA00034013"/>
    </source>
</evidence>
<keyword evidence="7 14" id="KW-0378">Hydrolase</keyword>
<accession>A0A4Q0T7T7</accession>
<dbReference type="InterPro" id="IPR006047">
    <property type="entry name" value="GH13_cat_dom"/>
</dbReference>
<dbReference type="Proteomes" id="UP000289437">
    <property type="component" value="Unassembled WGS sequence"/>
</dbReference>
<evidence type="ECO:0000256" key="10">
    <source>
        <dbReference type="ARBA" id="ARBA00032057"/>
    </source>
</evidence>
<evidence type="ECO:0000313" key="18">
    <source>
        <dbReference type="EMBL" id="RXH57766.1"/>
    </source>
</evidence>
<dbReference type="NCBIfam" id="TIGR02402">
    <property type="entry name" value="trehalose_TreZ"/>
    <property type="match status" value="1"/>
</dbReference>
<feature type="active site" description="Nucleophile" evidence="15">
    <location>
        <position position="288"/>
    </location>
</feature>
<evidence type="ECO:0000256" key="1">
    <source>
        <dbReference type="ARBA" id="ARBA00004496"/>
    </source>
</evidence>
<evidence type="ECO:0000256" key="13">
    <source>
        <dbReference type="NCBIfam" id="TIGR02402"/>
    </source>
</evidence>
<evidence type="ECO:0000256" key="3">
    <source>
        <dbReference type="ARBA" id="ARBA00008061"/>
    </source>
</evidence>
<comment type="pathway">
    <text evidence="2 14">Glycan biosynthesis; trehalose biosynthesis.</text>
</comment>
<comment type="subcellular location">
    <subcellularLocation>
        <location evidence="1 15">Cytoplasm</location>
    </subcellularLocation>
</comment>
<dbReference type="Gene3D" id="2.60.40.10">
    <property type="entry name" value="Immunoglobulins"/>
    <property type="match status" value="1"/>
</dbReference>
<evidence type="ECO:0000256" key="8">
    <source>
        <dbReference type="ARBA" id="ARBA00023277"/>
    </source>
</evidence>
<evidence type="ECO:0000256" key="15">
    <source>
        <dbReference type="PIRSR" id="PIRSR006337-1"/>
    </source>
</evidence>
<dbReference type="CDD" id="cd11325">
    <property type="entry name" value="AmyAc_GTHase"/>
    <property type="match status" value="1"/>
</dbReference>
<dbReference type="AlphaFoldDB" id="A0A4Q0T7T7"/>
<evidence type="ECO:0000256" key="11">
    <source>
        <dbReference type="ARBA" id="ARBA00033284"/>
    </source>
</evidence>
<dbReference type="GO" id="GO:0033942">
    <property type="term" value="F:4-alpha-D-(1-&gt;4)-alpha-D-glucanotrehalose trehalohydrolase activity"/>
    <property type="evidence" value="ECO:0007669"/>
    <property type="project" value="UniProtKB-EC"/>
</dbReference>
<dbReference type="Pfam" id="PF00128">
    <property type="entry name" value="Alpha-amylase"/>
    <property type="match status" value="1"/>
</dbReference>
<evidence type="ECO:0000256" key="16">
    <source>
        <dbReference type="PIRSR" id="PIRSR006337-3"/>
    </source>
</evidence>
<dbReference type="PANTHER" id="PTHR43651:SF11">
    <property type="entry name" value="MALTO-OLIGOSYLTREHALOSE TREHALOHYDROLASE"/>
    <property type="match status" value="1"/>
</dbReference>
<evidence type="ECO:0000256" key="14">
    <source>
        <dbReference type="PIRNR" id="PIRNR006337"/>
    </source>
</evidence>
<dbReference type="InterPro" id="IPR017853">
    <property type="entry name" value="GH"/>
</dbReference>
<dbReference type="Pfam" id="PF11941">
    <property type="entry name" value="DUF3459"/>
    <property type="match status" value="1"/>
</dbReference>
<dbReference type="EMBL" id="RDSM01000001">
    <property type="protein sequence ID" value="RXH57766.1"/>
    <property type="molecule type" value="Genomic_DNA"/>
</dbReference>
<evidence type="ECO:0000256" key="5">
    <source>
        <dbReference type="ARBA" id="ARBA00015938"/>
    </source>
</evidence>
<feature type="active site" description="Proton donor" evidence="15">
    <location>
        <position position="325"/>
    </location>
</feature>
<evidence type="ECO:0000313" key="19">
    <source>
        <dbReference type="Proteomes" id="UP000289437"/>
    </source>
</evidence>
<feature type="domain" description="Glycosyl hydrolase family 13 catalytic" evidence="17">
    <location>
        <begin position="116"/>
        <end position="491"/>
    </location>
</feature>
<keyword evidence="19" id="KW-1185">Reference proteome</keyword>
<evidence type="ECO:0000256" key="2">
    <source>
        <dbReference type="ARBA" id="ARBA00005199"/>
    </source>
</evidence>
<name>A0A4Q0T7T7_9BACT</name>
<dbReference type="InterPro" id="IPR044901">
    <property type="entry name" value="Trehalose_TreZ_E-set_sf"/>
</dbReference>
<organism evidence="18 19">
    <name type="scientific">Granulicella sibirica</name>
    <dbReference type="NCBI Taxonomy" id="2479048"/>
    <lineage>
        <taxon>Bacteria</taxon>
        <taxon>Pseudomonadati</taxon>
        <taxon>Acidobacteriota</taxon>
        <taxon>Terriglobia</taxon>
        <taxon>Terriglobales</taxon>
        <taxon>Acidobacteriaceae</taxon>
        <taxon>Granulicella</taxon>
    </lineage>
</organism>
<evidence type="ECO:0000256" key="7">
    <source>
        <dbReference type="ARBA" id="ARBA00022801"/>
    </source>
</evidence>
<keyword evidence="9 14" id="KW-0326">Glycosidase</keyword>
<dbReference type="PIRSF" id="PIRSF006337">
    <property type="entry name" value="Trehalose_TreZ"/>
    <property type="match status" value="1"/>
</dbReference>
<dbReference type="PANTHER" id="PTHR43651">
    <property type="entry name" value="1,4-ALPHA-GLUCAN-BRANCHING ENZYME"/>
    <property type="match status" value="1"/>
</dbReference>
<dbReference type="GO" id="GO:0005992">
    <property type="term" value="P:trehalose biosynthetic process"/>
    <property type="evidence" value="ECO:0007669"/>
    <property type="project" value="UniProtKB-UniRule"/>
</dbReference>
<dbReference type="InterPro" id="IPR014756">
    <property type="entry name" value="Ig_E-set"/>
</dbReference>
<dbReference type="InterPro" id="IPR013783">
    <property type="entry name" value="Ig-like_fold"/>
</dbReference>
<comment type="catalytic activity">
    <reaction evidence="12 14">
        <text>hydrolysis of (1-&gt;4)-alpha-D-glucosidic linkage in 4-alpha-D-[(1-&gt;4)-alpha-D-glucanosyl]n trehalose to yield trehalose and (1-&gt;4)-alpha-D-glucan.</text>
        <dbReference type="EC" id="3.2.1.141"/>
    </reaction>
</comment>
<comment type="caution">
    <text evidence="18">The sequence shown here is derived from an EMBL/GenBank/DDBJ whole genome shotgun (WGS) entry which is preliminary data.</text>
</comment>
<reference evidence="19" key="2">
    <citation type="submission" date="2019-02" db="EMBL/GenBank/DDBJ databases">
        <title>Granulicella sibirica sp. nov., a psychrotolerant acidobacterium isolated from an organic soil layer in forested tundra, West Siberia.</title>
        <authorList>
            <person name="Oshkin I.Y."/>
            <person name="Kulichevskaya I.S."/>
            <person name="Rijpstra W.I.C."/>
            <person name="Sinninghe Damste J.S."/>
            <person name="Rakitin A.L."/>
            <person name="Ravin N.V."/>
            <person name="Dedysh S.N."/>
        </authorList>
    </citation>
    <scope>NUCLEOTIDE SEQUENCE [LARGE SCALE GENOMIC DNA]</scope>
    <source>
        <strain evidence="19">AF10</strain>
    </source>
</reference>
<evidence type="ECO:0000256" key="4">
    <source>
        <dbReference type="ARBA" id="ARBA00012268"/>
    </source>
</evidence>
<dbReference type="Gene3D" id="1.10.10.760">
    <property type="entry name" value="E-set domains of sugar-utilizing enzymes"/>
    <property type="match status" value="1"/>
</dbReference>
<dbReference type="InterPro" id="IPR012768">
    <property type="entry name" value="Trehalose_TreZ"/>
</dbReference>
<gene>
    <name evidence="18" type="ORF">GRAN_1076</name>
</gene>
<dbReference type="UniPathway" id="UPA00299"/>
<dbReference type="EC" id="3.2.1.141" evidence="4 13"/>
<dbReference type="CDD" id="cd02853">
    <property type="entry name" value="E_set_MTHase_like_N"/>
    <property type="match status" value="1"/>
</dbReference>
<feature type="site" description="Transition state stabilizer" evidence="16">
    <location>
        <position position="414"/>
    </location>
</feature>
<dbReference type="InterPro" id="IPR022567">
    <property type="entry name" value="DUF3459"/>
</dbReference>
<keyword evidence="6" id="KW-0963">Cytoplasm</keyword>
<sequence>MIFSPARKDTRRAFPALIATSSQENLRVHRMPFGAETEEDGRVRFRIYAPAQSSVRLALEGREPLPMHADGTGWHELTTDQAKAGSRYRYLLADGTQVPDPVSRYQPEDVSGASEVIDPRSYAWNDKGWRGRPWNEAILYELHVGTFTKEGTFSSAVRKLDHLAVLGITAIELMCIAEFPGNRNWGYDGTLFYATDSAYGRPEEVKAFIDAAHARHIMVILDVVYNHFGPEGNYMPQYFPGIVTDRHKTPWGQSLNFDGEHSDVVRDYVIHNALYWLEEFHADGLRLDASHAMIDDSPRHILDELRERVDALSNAENRYIHLILENETNIANKLQRDDQGKPTNYSAQWNHDITHLLSAAFGNLCSGKDGAEEETGKLAKALAEGFVIAAQMQGAPLEPHVPPTAFIAFIQTHDLIGNRVFGERISALVPPHQLHAIAAICLLLPQIPMLFMGEEWAATTPFPFFCDYHGDLAEAVRKGRCDQLSKLDPAPSQEELARAPNPQDDATLRSAQLLWDELDQPAHAAWFDWYKRILAVRHESIIPLLASLPDACGTYEVIAPGALKARWIFPSGAKLHLNANLCDRPNTFGPATGRTLWLEGSEDNDNLNSWTIRWSLEA</sequence>